<keyword evidence="5" id="KW-0808">Transferase</keyword>
<dbReference type="Pfam" id="PF00069">
    <property type="entry name" value="Pkinase"/>
    <property type="match status" value="1"/>
</dbReference>
<evidence type="ECO:0000256" key="1">
    <source>
        <dbReference type="ARBA" id="ARBA00012513"/>
    </source>
</evidence>
<evidence type="ECO:0000256" key="6">
    <source>
        <dbReference type="SAM" id="MobiDB-lite"/>
    </source>
</evidence>
<dbReference type="Proteomes" id="UP000030752">
    <property type="component" value="Unassembled WGS sequence"/>
</dbReference>
<feature type="domain" description="Protein kinase" evidence="7">
    <location>
        <begin position="18"/>
        <end position="309"/>
    </location>
</feature>
<dbReference type="InterPro" id="IPR050235">
    <property type="entry name" value="CK1_Ser-Thr_kinase"/>
</dbReference>
<evidence type="ECO:0000313" key="9">
    <source>
        <dbReference type="Proteomes" id="UP000030752"/>
    </source>
</evidence>
<feature type="region of interest" description="Disordered" evidence="6">
    <location>
        <begin position="329"/>
        <end position="356"/>
    </location>
</feature>
<dbReference type="PANTHER" id="PTHR11909">
    <property type="entry name" value="CASEIN KINASE-RELATED"/>
    <property type="match status" value="1"/>
</dbReference>
<dbReference type="SUPFAM" id="SSF56112">
    <property type="entry name" value="Protein kinase-like (PK-like)"/>
    <property type="match status" value="1"/>
</dbReference>
<dbReference type="HOGENOM" id="CLU_019279_2_7_1"/>
<keyword evidence="5" id="KW-0418">Kinase</keyword>
<dbReference type="CDD" id="cd14016">
    <property type="entry name" value="STKc_CK1"/>
    <property type="match status" value="1"/>
</dbReference>
<name>W2S2M5_CYPE1</name>
<dbReference type="PROSITE" id="PS50011">
    <property type="entry name" value="PROTEIN_KINASE_DOM"/>
    <property type="match status" value="1"/>
</dbReference>
<dbReference type="Gene3D" id="1.10.510.10">
    <property type="entry name" value="Transferase(Phosphotransferase) domain 1"/>
    <property type="match status" value="1"/>
</dbReference>
<gene>
    <name evidence="8" type="ORF">HMPREF1541_04244</name>
</gene>
<dbReference type="InterPro" id="IPR017441">
    <property type="entry name" value="Protein_kinase_ATP_BS"/>
</dbReference>
<evidence type="ECO:0000256" key="3">
    <source>
        <dbReference type="ARBA" id="ARBA00022840"/>
    </source>
</evidence>
<dbReference type="PROSITE" id="PS00107">
    <property type="entry name" value="PROTEIN_KINASE_ATP"/>
    <property type="match status" value="1"/>
</dbReference>
<evidence type="ECO:0000256" key="5">
    <source>
        <dbReference type="RuleBase" id="RU000304"/>
    </source>
</evidence>
<dbReference type="InterPro" id="IPR008271">
    <property type="entry name" value="Ser/Thr_kinase_AS"/>
</dbReference>
<dbReference type="STRING" id="1220924.W2S2M5"/>
<dbReference type="GeneID" id="19971583"/>
<organism evidence="8 9">
    <name type="scientific">Cyphellophora europaea (strain CBS 101466)</name>
    <name type="common">Phialophora europaea</name>
    <dbReference type="NCBI Taxonomy" id="1220924"/>
    <lineage>
        <taxon>Eukaryota</taxon>
        <taxon>Fungi</taxon>
        <taxon>Dikarya</taxon>
        <taxon>Ascomycota</taxon>
        <taxon>Pezizomycotina</taxon>
        <taxon>Eurotiomycetes</taxon>
        <taxon>Chaetothyriomycetidae</taxon>
        <taxon>Chaetothyriales</taxon>
        <taxon>Cyphellophoraceae</taxon>
        <taxon>Cyphellophora</taxon>
    </lineage>
</organism>
<feature type="binding site" evidence="4">
    <location>
        <position position="47"/>
    </location>
    <ligand>
        <name>ATP</name>
        <dbReference type="ChEBI" id="CHEBI:30616"/>
    </ligand>
</feature>
<reference evidence="8 9" key="1">
    <citation type="submission" date="2013-03" db="EMBL/GenBank/DDBJ databases">
        <title>The Genome Sequence of Phialophora europaea CBS 101466.</title>
        <authorList>
            <consortium name="The Broad Institute Genomics Platform"/>
            <person name="Cuomo C."/>
            <person name="de Hoog S."/>
            <person name="Gorbushina A."/>
            <person name="Walker B."/>
            <person name="Young S.K."/>
            <person name="Zeng Q."/>
            <person name="Gargeya S."/>
            <person name="Fitzgerald M."/>
            <person name="Haas B."/>
            <person name="Abouelleil A."/>
            <person name="Allen A.W."/>
            <person name="Alvarado L."/>
            <person name="Arachchi H.M."/>
            <person name="Berlin A.M."/>
            <person name="Chapman S.B."/>
            <person name="Gainer-Dewar J."/>
            <person name="Goldberg J."/>
            <person name="Griggs A."/>
            <person name="Gujja S."/>
            <person name="Hansen M."/>
            <person name="Howarth C."/>
            <person name="Imamovic A."/>
            <person name="Ireland A."/>
            <person name="Larimer J."/>
            <person name="McCowan C."/>
            <person name="Murphy C."/>
            <person name="Pearson M."/>
            <person name="Poon T.W."/>
            <person name="Priest M."/>
            <person name="Roberts A."/>
            <person name="Saif S."/>
            <person name="Shea T."/>
            <person name="Sisk P."/>
            <person name="Sykes S."/>
            <person name="Wortman J."/>
            <person name="Nusbaum C."/>
            <person name="Birren B."/>
        </authorList>
    </citation>
    <scope>NUCLEOTIDE SEQUENCE [LARGE SCALE GENOMIC DNA]</scope>
    <source>
        <strain evidence="8 9">CBS 101466</strain>
    </source>
</reference>
<sequence>MDTPFIQNFLKIRLGERYQICRKLGSGTFGEVYFGRDVVTGEEVAIKLEHCSTDYPRLELEVQIYESLSGQAGIPRVFWHGSNCEYEAMVFELLGPNLEDVFRFCDNKFSLKTTLMLMDQLLYRIESLHAVGYLHCDVKPENFLLGTGKRGNVVFMTDLGLAACWSSEWYAQSTPQKPANPPRLSLVGTRRYASINGHLAVSKSDFVWFSVFAGSPSSYTGSSPRDDLESLGYMALYFLRGSLPWQGIRASGREEKDRLVLERKRTIAVADLCNGLPAEFATYMNYVRTLDNGNRPNYKYLRTQFNRLFHRRGFEHDNVFDWTIREFEKQDRERPSASRPDHGGRSDREVKRRAES</sequence>
<dbReference type="SMART" id="SM00220">
    <property type="entry name" value="S_TKc"/>
    <property type="match status" value="1"/>
</dbReference>
<dbReference type="eggNOG" id="KOG1164">
    <property type="taxonomic scope" value="Eukaryota"/>
</dbReference>
<dbReference type="GO" id="GO:0004674">
    <property type="term" value="F:protein serine/threonine kinase activity"/>
    <property type="evidence" value="ECO:0007669"/>
    <property type="project" value="UniProtKB-KW"/>
</dbReference>
<proteinExistence type="inferred from homology"/>
<evidence type="ECO:0000256" key="2">
    <source>
        <dbReference type="ARBA" id="ARBA00022741"/>
    </source>
</evidence>
<keyword evidence="9" id="KW-1185">Reference proteome</keyword>
<dbReference type="InParanoid" id="W2S2M5"/>
<keyword evidence="3 4" id="KW-0067">ATP-binding</keyword>
<dbReference type="EC" id="2.7.11.1" evidence="1"/>
<protein>
    <recommendedName>
        <fullName evidence="1">non-specific serine/threonine protein kinase</fullName>
        <ecNumber evidence="1">2.7.11.1</ecNumber>
    </recommendedName>
</protein>
<dbReference type="InterPro" id="IPR011009">
    <property type="entry name" value="Kinase-like_dom_sf"/>
</dbReference>
<dbReference type="EMBL" id="KB822719">
    <property type="protein sequence ID" value="ETN42303.1"/>
    <property type="molecule type" value="Genomic_DNA"/>
</dbReference>
<evidence type="ECO:0000256" key="4">
    <source>
        <dbReference type="PROSITE-ProRule" id="PRU10141"/>
    </source>
</evidence>
<dbReference type="OrthoDB" id="5800476at2759"/>
<comment type="similarity">
    <text evidence="5">Belongs to the protein kinase superfamily.</text>
</comment>
<keyword evidence="2 4" id="KW-0547">Nucleotide-binding</keyword>
<evidence type="ECO:0000259" key="7">
    <source>
        <dbReference type="PROSITE" id="PS50011"/>
    </source>
</evidence>
<accession>W2S2M5</accession>
<keyword evidence="5" id="KW-0723">Serine/threonine-protein kinase</keyword>
<dbReference type="GO" id="GO:0005524">
    <property type="term" value="F:ATP binding"/>
    <property type="evidence" value="ECO:0007669"/>
    <property type="project" value="UniProtKB-UniRule"/>
</dbReference>
<dbReference type="InterPro" id="IPR000719">
    <property type="entry name" value="Prot_kinase_dom"/>
</dbReference>
<dbReference type="VEuPathDB" id="FungiDB:HMPREF1541_04244"/>
<dbReference type="AlphaFoldDB" id="W2S2M5"/>
<evidence type="ECO:0000313" key="8">
    <source>
        <dbReference type="EMBL" id="ETN42303.1"/>
    </source>
</evidence>
<dbReference type="RefSeq" id="XP_008716812.1">
    <property type="nucleotide sequence ID" value="XM_008718590.1"/>
</dbReference>
<dbReference type="PROSITE" id="PS00108">
    <property type="entry name" value="PROTEIN_KINASE_ST"/>
    <property type="match status" value="1"/>
</dbReference>